<dbReference type="RefSeq" id="XP_012203605.1">
    <property type="nucleotide sequence ID" value="XM_012348215.1"/>
</dbReference>
<keyword evidence="1" id="KW-0479">Metal-binding</keyword>
<dbReference type="SMART" id="SM00015">
    <property type="entry name" value="IQ"/>
    <property type="match status" value="6"/>
</dbReference>
<feature type="region of interest" description="Disordered" evidence="2">
    <location>
        <begin position="985"/>
        <end position="1008"/>
    </location>
</feature>
<reference evidence="4 5" key="1">
    <citation type="journal article" date="2013" name="PLoS Genet.">
        <title>Distinctive expansion of potential virulence genes in the genome of the oomycete fish pathogen Saprolegnia parasitica.</title>
        <authorList>
            <person name="Jiang R.H."/>
            <person name="de Bruijn I."/>
            <person name="Haas B.J."/>
            <person name="Belmonte R."/>
            <person name="Lobach L."/>
            <person name="Christie J."/>
            <person name="van den Ackerveken G."/>
            <person name="Bottin A."/>
            <person name="Bulone V."/>
            <person name="Diaz-Moreno S.M."/>
            <person name="Dumas B."/>
            <person name="Fan L."/>
            <person name="Gaulin E."/>
            <person name="Govers F."/>
            <person name="Grenville-Briggs L.J."/>
            <person name="Horner N.R."/>
            <person name="Levin J.Z."/>
            <person name="Mammella M."/>
            <person name="Meijer H.J."/>
            <person name="Morris P."/>
            <person name="Nusbaum C."/>
            <person name="Oome S."/>
            <person name="Phillips A.J."/>
            <person name="van Rooyen D."/>
            <person name="Rzeszutek E."/>
            <person name="Saraiva M."/>
            <person name="Secombes C.J."/>
            <person name="Seidl M.F."/>
            <person name="Snel B."/>
            <person name="Stassen J.H."/>
            <person name="Sykes S."/>
            <person name="Tripathy S."/>
            <person name="van den Berg H."/>
            <person name="Vega-Arreguin J.C."/>
            <person name="Wawra S."/>
            <person name="Young S.K."/>
            <person name="Zeng Q."/>
            <person name="Dieguez-Uribeondo J."/>
            <person name="Russ C."/>
            <person name="Tyler B.M."/>
            <person name="van West P."/>
        </authorList>
    </citation>
    <scope>NUCLEOTIDE SEQUENCE [LARGE SCALE GENOMIC DNA]</scope>
    <source>
        <strain evidence="4 5">CBS 223.65</strain>
    </source>
</reference>
<dbReference type="PROSITE" id="PS50096">
    <property type="entry name" value="IQ"/>
    <property type="match status" value="3"/>
</dbReference>
<evidence type="ECO:0000313" key="5">
    <source>
        <dbReference type="Proteomes" id="UP000030745"/>
    </source>
</evidence>
<evidence type="ECO:0000313" key="4">
    <source>
        <dbReference type="EMBL" id="KDO25733.1"/>
    </source>
</evidence>
<dbReference type="OMA" id="GHERYGF"/>
<proteinExistence type="predicted"/>
<evidence type="ECO:0000256" key="1">
    <source>
        <dbReference type="PROSITE-ProRule" id="PRU00042"/>
    </source>
</evidence>
<dbReference type="SMART" id="SM00355">
    <property type="entry name" value="ZnF_C2H2"/>
    <property type="match status" value="1"/>
</dbReference>
<evidence type="ECO:0000259" key="3">
    <source>
        <dbReference type="PROSITE" id="PS50157"/>
    </source>
</evidence>
<dbReference type="Pfam" id="PF00612">
    <property type="entry name" value="IQ"/>
    <property type="match status" value="2"/>
</dbReference>
<organism evidence="4 5">
    <name type="scientific">Saprolegnia parasitica (strain CBS 223.65)</name>
    <dbReference type="NCBI Taxonomy" id="695850"/>
    <lineage>
        <taxon>Eukaryota</taxon>
        <taxon>Sar</taxon>
        <taxon>Stramenopiles</taxon>
        <taxon>Oomycota</taxon>
        <taxon>Saprolegniomycetes</taxon>
        <taxon>Saprolegniales</taxon>
        <taxon>Saprolegniaceae</taxon>
        <taxon>Saprolegnia</taxon>
    </lineage>
</organism>
<feature type="domain" description="C2H2-type" evidence="3">
    <location>
        <begin position="1140"/>
        <end position="1168"/>
    </location>
</feature>
<feature type="compositionally biased region" description="Basic and acidic residues" evidence="2">
    <location>
        <begin position="1160"/>
        <end position="1173"/>
    </location>
</feature>
<dbReference type="KEGG" id="spar:SPRG_22233"/>
<feature type="region of interest" description="Disordered" evidence="2">
    <location>
        <begin position="335"/>
        <end position="357"/>
    </location>
</feature>
<name>A0A067C5G3_SAPPC</name>
<dbReference type="PROSITE" id="PS00028">
    <property type="entry name" value="ZINC_FINGER_C2H2_1"/>
    <property type="match status" value="1"/>
</dbReference>
<protein>
    <recommendedName>
        <fullName evidence="3">C2H2-type domain-containing protein</fullName>
    </recommendedName>
</protein>
<dbReference type="PROSITE" id="PS50157">
    <property type="entry name" value="ZINC_FINGER_C2H2_2"/>
    <property type="match status" value="1"/>
</dbReference>
<keyword evidence="5" id="KW-1185">Reference proteome</keyword>
<gene>
    <name evidence="4" type="ORF">SPRG_22233</name>
</gene>
<keyword evidence="1" id="KW-0862">Zinc</keyword>
<dbReference type="Proteomes" id="UP000030745">
    <property type="component" value="Unassembled WGS sequence"/>
</dbReference>
<dbReference type="GeneID" id="24142616"/>
<dbReference type="InterPro" id="IPR013087">
    <property type="entry name" value="Znf_C2H2_type"/>
</dbReference>
<dbReference type="OrthoDB" id="165414at2759"/>
<sequence length="1391" mass="156257">MATAVAAAKAKTKGKRLLQEVLNAHGDIETSEEKASALANWNKRKTLAQASGGWQWRSGDSPYLLPQHKIDPSKVAIEVASLVHIGKEMDAFLAAASPSSKAKPPPPPPPKVCSWSLLHKGKLYVCSNVLRTEPELTGRRCPWHAPTCRAPTHDGPSAKITVPNDMALCLPCYAVAHVGQPKLQQTPVVIDILRLPGVRITDAQTVVDQSANATNAATKAIGVVYSATSLCTWQGFFPGQSSLKPFVCKNAVLQHPVYLTYLPHCGYHTPVCVFSNTQRRGTCPDLVLFNQHGLCKNHYEAYLSSLPPNVREADVTFTSPFACPNVVNTNDVDRHKKRHPLAPRTRPPPHRAAAAPTSFGGPRSLLQQLIPEPIQTLWWQVNFLRKGPRVAIALQRVFRGNRARRRVHALKMALAAKKRVAACIFLQTLWRRRQAQRHVEHYRRLFLVGTHCLQRLVRGFLGRRRAKHLRALSGLYWAIGVTIIVHKAIATLRARVDLRRCLSYTSGDLSADDSLAIYLFRRWRAARVLARAMRNWRARRALAKLQAQAKFQAFMSAITIQRAWKLYLRRKELQRRYSAAQRLQASMRGYLSRTLWAGDPGIIFHVAFTNPKTGVVYRHDRVLPQTNASYSVPARRARYDVATRTLQRLYRGLCGRLRANAAWVAMEKRWLWIDPMLKGDHEDLKHKLPSASYHTAKDYHMRKIFTGPTSPFGHTYKDIDDLYRDMHGERCDVVPHITCKPPTPIDRGPTEVSNKRGGIRELRLVAQPPISFHASPKGLSIDMALYPVGTLVHVRMGRKRQMQVTSHAGRIRKQHPAHGTVDIDYLPGLVSLRGIAITEEKNVAIQRLSIVFQTPSPAAPRLVDQAAAALAALHAIDVTRPATVDDEASLQVPDKARSLAAAYHELVVTLRRQHTHLFADDAAFIDYVFHHHDLLSRYWLRLVHDIKEGVNTDPRVAPSPTGLDGFIEPLPAVAATLQRRLEQLGYPSDPSANGAPPRPEVTPPTSHVSIQTSVDDMHILFHQESTTTPPCSKDDTEVTPDTLSLADIHKLVYHLKSLPRQPALDTILKVTTRNTRTFVCSHPRAVAASRAKSHQHVHANKVRLVAGDPLVDQYMVKHWPPESPWRDDNYTFMQSKTGYFKCPHCDKEYRTKRELYQHASDAHGREAATDRQSQKTNSSFGSGRATASKTSLFCFLLSIGGTRRHLLRPTARCRRYPSLSVLSKDADAIIFTTAYPTFAPEIQLTCADCGQLSNQDSMPKLRRYLHLEALVRDTNQDDWMIGYLYRPPPVAASAQEALIWGYDYRNELLLDKSRVLCVRATQCVGYGMVYMCSRTYFHRFHRGTSTHMEKFCRPLRQTSTTPGAKRLSVLLRETPPHVETGERARTSAAAL</sequence>
<dbReference type="InterPro" id="IPR000048">
    <property type="entry name" value="IQ_motif_EF-hand-BS"/>
</dbReference>
<dbReference type="GO" id="GO:0008270">
    <property type="term" value="F:zinc ion binding"/>
    <property type="evidence" value="ECO:0007669"/>
    <property type="project" value="UniProtKB-KW"/>
</dbReference>
<dbReference type="VEuPathDB" id="FungiDB:SPRG_22233"/>
<keyword evidence="1" id="KW-0863">Zinc-finger</keyword>
<dbReference type="EMBL" id="KK583229">
    <property type="protein sequence ID" value="KDO25733.1"/>
    <property type="molecule type" value="Genomic_DNA"/>
</dbReference>
<feature type="compositionally biased region" description="Polar residues" evidence="2">
    <location>
        <begin position="1174"/>
        <end position="1185"/>
    </location>
</feature>
<feature type="region of interest" description="Disordered" evidence="2">
    <location>
        <begin position="1160"/>
        <end position="1185"/>
    </location>
</feature>
<dbReference type="Gene3D" id="1.20.5.190">
    <property type="match status" value="1"/>
</dbReference>
<evidence type="ECO:0000256" key="2">
    <source>
        <dbReference type="SAM" id="MobiDB-lite"/>
    </source>
</evidence>
<accession>A0A067C5G3</accession>